<sequence length="189" mass="21661">MSQPTREKILDTVFKLVYINGYNGTSMAMILKECGIPKGSLYHYFKSKKEMVLAVVRERINPRMDDFYQLSIEKSQEGIDTLLAAILKVSKKELLVSYGCPLNRLNQEMSPVDADFEEAINSIYNRLRDKITLLLDNSQLKPDVDKESLSEFIIATVWGSISLSPTQSSTKRYMQTIRHLINYLKSLKV</sequence>
<name>A0A1W1C7N2_9ZZZZ</name>
<feature type="domain" description="HTH tetR-type" evidence="4">
    <location>
        <begin position="3"/>
        <end position="63"/>
    </location>
</feature>
<dbReference type="Pfam" id="PF21993">
    <property type="entry name" value="TetR_C_13_2"/>
    <property type="match status" value="1"/>
</dbReference>
<dbReference type="GO" id="GO:0003677">
    <property type="term" value="F:DNA binding"/>
    <property type="evidence" value="ECO:0007669"/>
    <property type="project" value="UniProtKB-KW"/>
</dbReference>
<accession>A0A1W1C7N2</accession>
<evidence type="ECO:0000256" key="3">
    <source>
        <dbReference type="ARBA" id="ARBA00023163"/>
    </source>
</evidence>
<reference evidence="5" key="1">
    <citation type="submission" date="2016-10" db="EMBL/GenBank/DDBJ databases">
        <authorList>
            <person name="de Groot N.N."/>
        </authorList>
    </citation>
    <scope>NUCLEOTIDE SEQUENCE</scope>
</reference>
<evidence type="ECO:0000259" key="4">
    <source>
        <dbReference type="PROSITE" id="PS50977"/>
    </source>
</evidence>
<dbReference type="PANTHER" id="PTHR47506">
    <property type="entry name" value="TRANSCRIPTIONAL REGULATORY PROTEIN"/>
    <property type="match status" value="1"/>
</dbReference>
<dbReference type="InterPro" id="IPR001647">
    <property type="entry name" value="HTH_TetR"/>
</dbReference>
<dbReference type="InterPro" id="IPR054156">
    <property type="entry name" value="YxaF_TetR_C"/>
</dbReference>
<dbReference type="AlphaFoldDB" id="A0A1W1C7N2"/>
<dbReference type="Gene3D" id="1.10.357.10">
    <property type="entry name" value="Tetracycline Repressor, domain 2"/>
    <property type="match status" value="1"/>
</dbReference>
<dbReference type="PANTHER" id="PTHR47506:SF3">
    <property type="entry name" value="HTH-TYPE TRANSCRIPTIONAL REGULATOR LMRA"/>
    <property type="match status" value="1"/>
</dbReference>
<dbReference type="SUPFAM" id="SSF46689">
    <property type="entry name" value="Homeodomain-like"/>
    <property type="match status" value="1"/>
</dbReference>
<dbReference type="InterPro" id="IPR036271">
    <property type="entry name" value="Tet_transcr_reg_TetR-rel_C_sf"/>
</dbReference>
<dbReference type="PROSITE" id="PS50977">
    <property type="entry name" value="HTH_TETR_2"/>
    <property type="match status" value="1"/>
</dbReference>
<evidence type="ECO:0000313" key="5">
    <source>
        <dbReference type="EMBL" id="SFV61777.1"/>
    </source>
</evidence>
<proteinExistence type="predicted"/>
<evidence type="ECO:0000256" key="2">
    <source>
        <dbReference type="ARBA" id="ARBA00023125"/>
    </source>
</evidence>
<protein>
    <submittedName>
        <fullName evidence="5">Transcriptional regulator, TetR family</fullName>
    </submittedName>
</protein>
<dbReference type="InterPro" id="IPR009057">
    <property type="entry name" value="Homeodomain-like_sf"/>
</dbReference>
<dbReference type="EMBL" id="FPHF01000061">
    <property type="protein sequence ID" value="SFV61777.1"/>
    <property type="molecule type" value="Genomic_DNA"/>
</dbReference>
<gene>
    <name evidence="5" type="ORF">MNB_SM-4-52</name>
</gene>
<keyword evidence="1" id="KW-0805">Transcription regulation</keyword>
<dbReference type="Pfam" id="PF00440">
    <property type="entry name" value="TetR_N"/>
    <property type="match status" value="1"/>
</dbReference>
<organism evidence="5">
    <name type="scientific">hydrothermal vent metagenome</name>
    <dbReference type="NCBI Taxonomy" id="652676"/>
    <lineage>
        <taxon>unclassified sequences</taxon>
        <taxon>metagenomes</taxon>
        <taxon>ecological metagenomes</taxon>
    </lineage>
</organism>
<dbReference type="PRINTS" id="PR00455">
    <property type="entry name" value="HTHTETR"/>
</dbReference>
<dbReference type="SUPFAM" id="SSF48498">
    <property type="entry name" value="Tetracyclin repressor-like, C-terminal domain"/>
    <property type="match status" value="1"/>
</dbReference>
<evidence type="ECO:0000256" key="1">
    <source>
        <dbReference type="ARBA" id="ARBA00023015"/>
    </source>
</evidence>
<keyword evidence="3" id="KW-0804">Transcription</keyword>
<keyword evidence="2" id="KW-0238">DNA-binding</keyword>